<feature type="chain" id="PRO_5040862933" description="Outer membrane protein beta-barrel domain-containing protein" evidence="1">
    <location>
        <begin position="27"/>
        <end position="161"/>
    </location>
</feature>
<evidence type="ECO:0000313" key="2">
    <source>
        <dbReference type="EMBL" id="MCU7549368.1"/>
    </source>
</evidence>
<evidence type="ECO:0000313" key="3">
    <source>
        <dbReference type="Proteomes" id="UP001155483"/>
    </source>
</evidence>
<sequence length="161" mass="18081">MLRRKNLLANYLISLLLVGGSLKARAQDNIEQTTASPNNINIYVGFVDLNVNYERRILNKQKSSSKIRLGFGSGSFLTAGEGKYINPAFVHLIGKKINSHLEIDLGFKYMLTNTISDPKFSETFIPDLFLGYRFEKSTTGFVFRLGINYPTLVNAGIGYKF</sequence>
<reference evidence="2" key="2">
    <citation type="submission" date="2023-04" db="EMBL/GenBank/DDBJ databases">
        <title>Paracnuella aquatica gen. nov., sp. nov., a member of the family Chitinophagaceae isolated from a hot spring.</title>
        <authorList>
            <person name="Wang C."/>
        </authorList>
    </citation>
    <scope>NUCLEOTIDE SEQUENCE</scope>
    <source>
        <strain evidence="2">LB-8</strain>
    </source>
</reference>
<dbReference type="AlphaFoldDB" id="A0A9X3BHY1"/>
<organism evidence="2 3">
    <name type="scientific">Paraflavisolibacter caeni</name>
    <dbReference type="NCBI Taxonomy" id="2982496"/>
    <lineage>
        <taxon>Bacteria</taxon>
        <taxon>Pseudomonadati</taxon>
        <taxon>Bacteroidota</taxon>
        <taxon>Chitinophagia</taxon>
        <taxon>Chitinophagales</taxon>
        <taxon>Chitinophagaceae</taxon>
        <taxon>Paraflavisolibacter</taxon>
    </lineage>
</organism>
<reference evidence="2" key="1">
    <citation type="submission" date="2022-09" db="EMBL/GenBank/DDBJ databases">
        <authorList>
            <person name="Yuan C."/>
            <person name="Ke Z."/>
        </authorList>
    </citation>
    <scope>NUCLEOTIDE SEQUENCE</scope>
    <source>
        <strain evidence="2">LB-8</strain>
    </source>
</reference>
<dbReference type="Proteomes" id="UP001155483">
    <property type="component" value="Unassembled WGS sequence"/>
</dbReference>
<dbReference type="EMBL" id="JAOTIF010000005">
    <property type="protein sequence ID" value="MCU7549368.1"/>
    <property type="molecule type" value="Genomic_DNA"/>
</dbReference>
<protein>
    <recommendedName>
        <fullName evidence="4">Outer membrane protein beta-barrel domain-containing protein</fullName>
    </recommendedName>
</protein>
<dbReference type="RefSeq" id="WP_279296809.1">
    <property type="nucleotide sequence ID" value="NZ_JAOTIF010000005.1"/>
</dbReference>
<gene>
    <name evidence="2" type="ORF">OCK74_09600</name>
</gene>
<proteinExistence type="predicted"/>
<name>A0A9X3BHY1_9BACT</name>
<evidence type="ECO:0008006" key="4">
    <source>
        <dbReference type="Google" id="ProtNLM"/>
    </source>
</evidence>
<feature type="signal peptide" evidence="1">
    <location>
        <begin position="1"/>
        <end position="26"/>
    </location>
</feature>
<keyword evidence="1" id="KW-0732">Signal</keyword>
<evidence type="ECO:0000256" key="1">
    <source>
        <dbReference type="SAM" id="SignalP"/>
    </source>
</evidence>
<keyword evidence="3" id="KW-1185">Reference proteome</keyword>
<accession>A0A9X3BHY1</accession>
<comment type="caution">
    <text evidence="2">The sequence shown here is derived from an EMBL/GenBank/DDBJ whole genome shotgun (WGS) entry which is preliminary data.</text>
</comment>